<dbReference type="PANTHER" id="PTHR11909">
    <property type="entry name" value="CASEIN KINASE-RELATED"/>
    <property type="match status" value="1"/>
</dbReference>
<proteinExistence type="predicted"/>
<dbReference type="SMART" id="SM00220">
    <property type="entry name" value="S_TKc"/>
    <property type="match status" value="1"/>
</dbReference>
<dbReference type="Proteomes" id="UP000692954">
    <property type="component" value="Unassembled WGS sequence"/>
</dbReference>
<dbReference type="EC" id="2.7.11.1" evidence="1"/>
<dbReference type="Pfam" id="PF00069">
    <property type="entry name" value="Pkinase"/>
    <property type="match status" value="1"/>
</dbReference>
<feature type="domain" description="Protein kinase" evidence="3">
    <location>
        <begin position="8"/>
        <end position="315"/>
    </location>
</feature>
<evidence type="ECO:0000259" key="3">
    <source>
        <dbReference type="PROSITE" id="PS50011"/>
    </source>
</evidence>
<dbReference type="InterPro" id="IPR008271">
    <property type="entry name" value="Ser/Thr_kinase_AS"/>
</dbReference>
<dbReference type="InterPro" id="IPR050235">
    <property type="entry name" value="CK1_Ser-Thr_kinase"/>
</dbReference>
<dbReference type="PROSITE" id="PS00108">
    <property type="entry name" value="PROTEIN_KINASE_ST"/>
    <property type="match status" value="1"/>
</dbReference>
<reference evidence="4" key="1">
    <citation type="submission" date="2021-01" db="EMBL/GenBank/DDBJ databases">
        <authorList>
            <consortium name="Genoscope - CEA"/>
            <person name="William W."/>
        </authorList>
    </citation>
    <scope>NUCLEOTIDE SEQUENCE</scope>
</reference>
<dbReference type="GO" id="GO:0005524">
    <property type="term" value="F:ATP binding"/>
    <property type="evidence" value="ECO:0007669"/>
    <property type="project" value="InterPro"/>
</dbReference>
<dbReference type="EMBL" id="CAJJDN010000241">
    <property type="protein sequence ID" value="CAD8129731.1"/>
    <property type="molecule type" value="Genomic_DNA"/>
</dbReference>
<keyword evidence="5" id="KW-1185">Reference proteome</keyword>
<sequence>MYYQTSKYYVLSMIGQGQAHQVFKAQHNLSQTVYAIKMEKYPMSGQIESEIKVLKELNEIEGIPKLIHHGITPEKKSYLILPLLHCSLRDLVISKQISLSCTLTIGLSLLDTLQQMHRKSILHLDIKPENIMISQKIQINSEDKLLEPGVIQLIDFGLSQSLENLKFQKKVPIGSQNFASRASHKGEQLGYKDDLESLLYVLVYLRNCKLPWTQKPSIGFRNMDNKLIGDMKTSLFNTITLSQQFPLEFSKFMSYIDELKSDQMPDYSFIKQLFIKMLQATSLSSNLNQLFNQCTTQSLGNQETLNFPAEKHLLISNSIQAQIQEDNIGTELIVANVQVSDMIGKYITTQIKSISDLNSQQ</sequence>
<organism evidence="4 5">
    <name type="scientific">Paramecium sonneborni</name>
    <dbReference type="NCBI Taxonomy" id="65129"/>
    <lineage>
        <taxon>Eukaryota</taxon>
        <taxon>Sar</taxon>
        <taxon>Alveolata</taxon>
        <taxon>Ciliophora</taxon>
        <taxon>Intramacronucleata</taxon>
        <taxon>Oligohymenophorea</taxon>
        <taxon>Peniculida</taxon>
        <taxon>Parameciidae</taxon>
        <taxon>Paramecium</taxon>
    </lineage>
</organism>
<dbReference type="OrthoDB" id="297526at2759"/>
<dbReference type="PROSITE" id="PS50011">
    <property type="entry name" value="PROTEIN_KINASE_DOM"/>
    <property type="match status" value="1"/>
</dbReference>
<evidence type="ECO:0000313" key="5">
    <source>
        <dbReference type="Proteomes" id="UP000692954"/>
    </source>
</evidence>
<evidence type="ECO:0000313" key="4">
    <source>
        <dbReference type="EMBL" id="CAD8129731.1"/>
    </source>
</evidence>
<name>A0A8S1RM71_9CILI</name>
<evidence type="ECO:0000256" key="1">
    <source>
        <dbReference type="ARBA" id="ARBA00012513"/>
    </source>
</evidence>
<accession>A0A8S1RM71</accession>
<dbReference type="AlphaFoldDB" id="A0A8S1RM71"/>
<evidence type="ECO:0000256" key="2">
    <source>
        <dbReference type="ARBA" id="ARBA00023860"/>
    </source>
</evidence>
<protein>
    <recommendedName>
        <fullName evidence="2">Casein kinase I</fullName>
        <ecNumber evidence="1">2.7.11.1</ecNumber>
    </recommendedName>
</protein>
<dbReference type="GO" id="GO:0004674">
    <property type="term" value="F:protein serine/threonine kinase activity"/>
    <property type="evidence" value="ECO:0007669"/>
    <property type="project" value="UniProtKB-EC"/>
</dbReference>
<comment type="caution">
    <text evidence="4">The sequence shown here is derived from an EMBL/GenBank/DDBJ whole genome shotgun (WGS) entry which is preliminary data.</text>
</comment>
<dbReference type="InterPro" id="IPR000719">
    <property type="entry name" value="Prot_kinase_dom"/>
</dbReference>
<gene>
    <name evidence="4" type="ORF">PSON_ATCC_30995.1.T2410006</name>
</gene>